<reference evidence="5" key="1">
    <citation type="submission" date="2019-07" db="EMBL/GenBank/DDBJ databases">
        <authorList>
            <person name="Dittberner H."/>
        </authorList>
    </citation>
    <scope>NUCLEOTIDE SEQUENCE [LARGE SCALE GENOMIC DNA]</scope>
</reference>
<dbReference type="AlphaFoldDB" id="A0A565CAW7"/>
<name>A0A565CAW7_9BRAS</name>
<keyword evidence="3" id="KW-0234">DNA repair</keyword>
<keyword evidence="6" id="KW-1185">Reference proteome</keyword>
<dbReference type="GO" id="GO:0005634">
    <property type="term" value="C:nucleus"/>
    <property type="evidence" value="ECO:0007669"/>
    <property type="project" value="UniProtKB-SubCell"/>
</dbReference>
<proteinExistence type="predicted"/>
<sequence>MSDSEKELEKRVLEAGENLLDKPPPSSIRRLLDLDEVFCCLSEVEQNPPSSMKNALSPSIKALAAAELFKHSDVDVKVSVAACIKL</sequence>
<evidence type="ECO:0000256" key="4">
    <source>
        <dbReference type="ARBA" id="ARBA00023242"/>
    </source>
</evidence>
<dbReference type="OrthoDB" id="1112054at2759"/>
<comment type="caution">
    <text evidence="5">The sequence shown here is derived from an EMBL/GenBank/DDBJ whole genome shotgun (WGS) entry which is preliminary data.</text>
</comment>
<evidence type="ECO:0000256" key="1">
    <source>
        <dbReference type="ARBA" id="ARBA00004123"/>
    </source>
</evidence>
<comment type="subcellular location">
    <subcellularLocation>
        <location evidence="1">Nucleus</location>
    </subcellularLocation>
</comment>
<evidence type="ECO:0000313" key="5">
    <source>
        <dbReference type="EMBL" id="VVB10798.1"/>
    </source>
</evidence>
<dbReference type="GO" id="GO:0000785">
    <property type="term" value="C:chromatin"/>
    <property type="evidence" value="ECO:0007669"/>
    <property type="project" value="TreeGrafter"/>
</dbReference>
<organism evidence="5 6">
    <name type="scientific">Arabis nemorensis</name>
    <dbReference type="NCBI Taxonomy" id="586526"/>
    <lineage>
        <taxon>Eukaryota</taxon>
        <taxon>Viridiplantae</taxon>
        <taxon>Streptophyta</taxon>
        <taxon>Embryophyta</taxon>
        <taxon>Tracheophyta</taxon>
        <taxon>Spermatophyta</taxon>
        <taxon>Magnoliopsida</taxon>
        <taxon>eudicotyledons</taxon>
        <taxon>Gunneridae</taxon>
        <taxon>Pentapetalae</taxon>
        <taxon>rosids</taxon>
        <taxon>malvids</taxon>
        <taxon>Brassicales</taxon>
        <taxon>Brassicaceae</taxon>
        <taxon>Arabideae</taxon>
        <taxon>Arabis</taxon>
    </lineage>
</organism>
<evidence type="ECO:0000256" key="3">
    <source>
        <dbReference type="ARBA" id="ARBA00023204"/>
    </source>
</evidence>
<keyword evidence="4" id="KW-0539">Nucleus</keyword>
<accession>A0A565CAW7</accession>
<dbReference type="Proteomes" id="UP000489600">
    <property type="component" value="Unassembled WGS sequence"/>
</dbReference>
<dbReference type="GO" id="GO:0006281">
    <property type="term" value="P:DNA repair"/>
    <property type="evidence" value="ECO:0007669"/>
    <property type="project" value="UniProtKB-KW"/>
</dbReference>
<evidence type="ECO:0000256" key="2">
    <source>
        <dbReference type="ARBA" id="ARBA00022763"/>
    </source>
</evidence>
<protein>
    <submittedName>
        <fullName evidence="5">Uncharacterized protein</fullName>
    </submittedName>
</protein>
<dbReference type="EMBL" id="CABITT030000007">
    <property type="protein sequence ID" value="VVB10798.1"/>
    <property type="molecule type" value="Genomic_DNA"/>
</dbReference>
<gene>
    <name evidence="5" type="ORF">ANE_LOCUS21242</name>
</gene>
<dbReference type="PANTHER" id="PTHR12663">
    <property type="entry name" value="ANDROGEN INDUCED INHIBITOR OF PROLIFERATION AS3 / PDS5-RELATED"/>
    <property type="match status" value="1"/>
</dbReference>
<dbReference type="GO" id="GO:0007064">
    <property type="term" value="P:mitotic sister chromatid cohesion"/>
    <property type="evidence" value="ECO:0007669"/>
    <property type="project" value="InterPro"/>
</dbReference>
<evidence type="ECO:0000313" key="6">
    <source>
        <dbReference type="Proteomes" id="UP000489600"/>
    </source>
</evidence>
<dbReference type="InterPro" id="IPR039776">
    <property type="entry name" value="Pds5"/>
</dbReference>
<dbReference type="PANTHER" id="PTHR12663:SF3">
    <property type="entry name" value="SISTER CHROMATID COHESION PROTEIN PDS5 HOMOLOG C"/>
    <property type="match status" value="1"/>
</dbReference>
<keyword evidence="2" id="KW-0227">DNA damage</keyword>